<dbReference type="Pfam" id="PF00226">
    <property type="entry name" value="DnaJ"/>
    <property type="match status" value="1"/>
</dbReference>
<dbReference type="InterPro" id="IPR044634">
    <property type="entry name" value="Zuotin/DnaJC2"/>
</dbReference>
<organism evidence="3 4">
    <name type="scientific">Cerrena zonata</name>
    <dbReference type="NCBI Taxonomy" id="2478898"/>
    <lineage>
        <taxon>Eukaryota</taxon>
        <taxon>Fungi</taxon>
        <taxon>Dikarya</taxon>
        <taxon>Basidiomycota</taxon>
        <taxon>Agaricomycotina</taxon>
        <taxon>Agaricomycetes</taxon>
        <taxon>Polyporales</taxon>
        <taxon>Cerrenaceae</taxon>
        <taxon>Cerrena</taxon>
    </lineage>
</organism>
<dbReference type="GO" id="GO:0006450">
    <property type="term" value="P:regulation of translational fidelity"/>
    <property type="evidence" value="ECO:0007669"/>
    <property type="project" value="InterPro"/>
</dbReference>
<dbReference type="GO" id="GO:0030544">
    <property type="term" value="F:Hsp70 protein binding"/>
    <property type="evidence" value="ECO:0007669"/>
    <property type="project" value="InterPro"/>
</dbReference>
<dbReference type="InterPro" id="IPR018253">
    <property type="entry name" value="DnaJ_domain_CS"/>
</dbReference>
<dbReference type="SMART" id="SM00271">
    <property type="entry name" value="DnaJ"/>
    <property type="match status" value="1"/>
</dbReference>
<dbReference type="PANTHER" id="PTHR43999">
    <property type="entry name" value="DNAJ HOMOLOG SUBFAMILY C MEMBER 2"/>
    <property type="match status" value="1"/>
</dbReference>
<feature type="region of interest" description="Disordered" evidence="1">
    <location>
        <begin position="311"/>
        <end position="388"/>
    </location>
</feature>
<gene>
    <name evidence="3" type="ORF">QCA50_018988</name>
</gene>
<dbReference type="GO" id="GO:0043022">
    <property type="term" value="F:ribosome binding"/>
    <property type="evidence" value="ECO:0007669"/>
    <property type="project" value="InterPro"/>
</dbReference>
<evidence type="ECO:0000256" key="1">
    <source>
        <dbReference type="SAM" id="MobiDB-lite"/>
    </source>
</evidence>
<dbReference type="EMBL" id="JASBNA010000078">
    <property type="protein sequence ID" value="KAK7678047.1"/>
    <property type="molecule type" value="Genomic_DNA"/>
</dbReference>
<evidence type="ECO:0000259" key="2">
    <source>
        <dbReference type="PROSITE" id="PS50076"/>
    </source>
</evidence>
<feature type="region of interest" description="Disordered" evidence="1">
    <location>
        <begin position="260"/>
        <end position="288"/>
    </location>
</feature>
<accession>A0AAW0FFN3</accession>
<keyword evidence="4" id="KW-1185">Reference proteome</keyword>
<feature type="domain" description="J" evidence="2">
    <location>
        <begin position="106"/>
        <end position="177"/>
    </location>
</feature>
<dbReference type="Pfam" id="PF21884">
    <property type="entry name" value="ZUO1-like_ZHD"/>
    <property type="match status" value="1"/>
</dbReference>
<dbReference type="InterPro" id="IPR001623">
    <property type="entry name" value="DnaJ_domain"/>
</dbReference>
<feature type="region of interest" description="Disordered" evidence="1">
    <location>
        <begin position="68"/>
        <end position="89"/>
    </location>
</feature>
<dbReference type="GO" id="GO:0051083">
    <property type="term" value="P:'de novo' cotranslational protein folding"/>
    <property type="evidence" value="ECO:0007669"/>
    <property type="project" value="InterPro"/>
</dbReference>
<dbReference type="PROSITE" id="PS50076">
    <property type="entry name" value="DNAJ_2"/>
    <property type="match status" value="1"/>
</dbReference>
<protein>
    <recommendedName>
        <fullName evidence="2">J domain-containing protein</fullName>
    </recommendedName>
</protein>
<comment type="caution">
    <text evidence="3">The sequence shown here is derived from an EMBL/GenBank/DDBJ whole genome shotgun (WGS) entry which is preliminary data.</text>
</comment>
<dbReference type="GO" id="GO:0005829">
    <property type="term" value="C:cytosol"/>
    <property type="evidence" value="ECO:0007669"/>
    <property type="project" value="TreeGrafter"/>
</dbReference>
<proteinExistence type="predicted"/>
<dbReference type="CDD" id="cd23953">
    <property type="entry name" value="zuotin_NTD"/>
    <property type="match status" value="1"/>
</dbReference>
<dbReference type="Pfam" id="PF26185">
    <property type="entry name" value="Zuotin_N"/>
    <property type="match status" value="1"/>
</dbReference>
<dbReference type="PROSITE" id="PS00636">
    <property type="entry name" value="DNAJ_1"/>
    <property type="match status" value="1"/>
</dbReference>
<dbReference type="Proteomes" id="UP001385951">
    <property type="component" value="Unassembled WGS sequence"/>
</dbReference>
<dbReference type="InterPro" id="IPR036869">
    <property type="entry name" value="J_dom_sf"/>
</dbReference>
<evidence type="ECO:0000313" key="3">
    <source>
        <dbReference type="EMBL" id="KAK7678047.1"/>
    </source>
</evidence>
<dbReference type="InterPro" id="IPR058871">
    <property type="entry name" value="Zuotin_N"/>
</dbReference>
<dbReference type="PANTHER" id="PTHR43999:SF1">
    <property type="entry name" value="DNAJ HOMOLOG SUBFAMILY C MEMBER 2"/>
    <property type="match status" value="1"/>
</dbReference>
<feature type="compositionally biased region" description="Acidic residues" evidence="1">
    <location>
        <begin position="79"/>
        <end position="89"/>
    </location>
</feature>
<evidence type="ECO:0000313" key="4">
    <source>
        <dbReference type="Proteomes" id="UP001385951"/>
    </source>
</evidence>
<dbReference type="Gene3D" id="1.10.287.110">
    <property type="entry name" value="DnaJ domain"/>
    <property type="match status" value="1"/>
</dbReference>
<dbReference type="CDD" id="cd06257">
    <property type="entry name" value="DnaJ"/>
    <property type="match status" value="1"/>
</dbReference>
<feature type="compositionally biased region" description="Basic and acidic residues" evidence="1">
    <location>
        <begin position="334"/>
        <end position="363"/>
    </location>
</feature>
<reference evidence="3 4" key="1">
    <citation type="submission" date="2022-09" db="EMBL/GenBank/DDBJ databases">
        <authorList>
            <person name="Palmer J.M."/>
        </authorList>
    </citation>
    <scope>NUCLEOTIDE SEQUENCE [LARGE SCALE GENOMIC DNA]</scope>
    <source>
        <strain evidence="3 4">DSM 7382</strain>
    </source>
</reference>
<dbReference type="AlphaFoldDB" id="A0AAW0FFN3"/>
<dbReference type="SUPFAM" id="SSF46565">
    <property type="entry name" value="Chaperone J-domain"/>
    <property type="match status" value="1"/>
</dbReference>
<sequence length="388" mass="44165">MAAVELSVVPPPLKAGWTPSAASGKSISPIVERKLIPAGPAYLAHVRRAVHNLTFEEHDKHVEEERQRLEAANGGNGGIEDDLGVGEEEEPEDLLTLDPKEWKKQDHYAVLGLSHLRYKATPDQIKIAHRKKVLKHHPDKKAGQIGDSNDDAFFKCISKAFDVLANPERRRQFDSVDPYYELLESDVPTASQITKASDPNKAFFKHFSPVFERESRFSRKQPVPLLGSYDDTKEVVEGFYDFWYNFDSWRSFEYLDKEVNEGSDNRDDKRYTEKKNKSERARRKKEDTARLRQIVDLTLSVDPRIKRIKQEEKAAREAKKKGKGPATNGMVSKEQQEEEKKRKEEEAKQKEEEEKVARADAKKAKAAAANAAKKARRQQRAAETGEAA</sequence>
<dbReference type="InterPro" id="IPR054076">
    <property type="entry name" value="ZUO1-like_ZHD"/>
</dbReference>
<name>A0AAW0FFN3_9APHY</name>